<dbReference type="EMBL" id="CAWYQH010000001">
    <property type="protein sequence ID" value="CAK8672102.1"/>
    <property type="molecule type" value="Genomic_DNA"/>
</dbReference>
<keyword evidence="1" id="KW-0479">Metal-binding</keyword>
<dbReference type="InterPro" id="IPR011011">
    <property type="entry name" value="Znf_FYVE_PHD"/>
</dbReference>
<reference evidence="10 11" key="1">
    <citation type="submission" date="2024-02" db="EMBL/GenBank/DDBJ databases">
        <authorList>
            <person name="Daric V."/>
            <person name="Darras S."/>
        </authorList>
    </citation>
    <scope>NUCLEOTIDE SEQUENCE [LARGE SCALE GENOMIC DNA]</scope>
</reference>
<dbReference type="Pfam" id="PF01363">
    <property type="entry name" value="FYVE"/>
    <property type="match status" value="1"/>
</dbReference>
<evidence type="ECO:0000256" key="6">
    <source>
        <dbReference type="SAM" id="Coils"/>
    </source>
</evidence>
<evidence type="ECO:0000313" key="11">
    <source>
        <dbReference type="Proteomes" id="UP001642483"/>
    </source>
</evidence>
<organism evidence="10 11">
    <name type="scientific">Clavelina lepadiformis</name>
    <name type="common">Light-bulb sea squirt</name>
    <name type="synonym">Ascidia lepadiformis</name>
    <dbReference type="NCBI Taxonomy" id="159417"/>
    <lineage>
        <taxon>Eukaryota</taxon>
        <taxon>Metazoa</taxon>
        <taxon>Chordata</taxon>
        <taxon>Tunicata</taxon>
        <taxon>Ascidiacea</taxon>
        <taxon>Aplousobranchia</taxon>
        <taxon>Clavelinidae</taxon>
        <taxon>Clavelina</taxon>
    </lineage>
</organism>
<dbReference type="PROSITE" id="PS50826">
    <property type="entry name" value="RUN"/>
    <property type="match status" value="1"/>
</dbReference>
<feature type="compositionally biased region" description="Polar residues" evidence="7">
    <location>
        <begin position="19"/>
        <end position="48"/>
    </location>
</feature>
<evidence type="ECO:0000256" key="3">
    <source>
        <dbReference type="ARBA" id="ARBA00022833"/>
    </source>
</evidence>
<gene>
    <name evidence="10" type="ORF">CVLEPA_LOCUS1095</name>
</gene>
<dbReference type="SMART" id="SM00593">
    <property type="entry name" value="RUN"/>
    <property type="match status" value="1"/>
</dbReference>
<dbReference type="Pfam" id="PF02759">
    <property type="entry name" value="RUN"/>
    <property type="match status" value="1"/>
</dbReference>
<evidence type="ECO:0008006" key="12">
    <source>
        <dbReference type="Google" id="ProtNLM"/>
    </source>
</evidence>
<feature type="domain" description="FYVE-type" evidence="8">
    <location>
        <begin position="628"/>
        <end position="686"/>
    </location>
</feature>
<proteinExistence type="predicted"/>
<keyword evidence="11" id="KW-1185">Reference proteome</keyword>
<dbReference type="SUPFAM" id="SSF57903">
    <property type="entry name" value="FYVE/PHD zinc finger"/>
    <property type="match status" value="1"/>
</dbReference>
<dbReference type="PROSITE" id="PS50178">
    <property type="entry name" value="ZF_FYVE"/>
    <property type="match status" value="1"/>
</dbReference>
<evidence type="ECO:0000313" key="10">
    <source>
        <dbReference type="EMBL" id="CAK8672102.1"/>
    </source>
</evidence>
<evidence type="ECO:0000259" key="9">
    <source>
        <dbReference type="PROSITE" id="PS50826"/>
    </source>
</evidence>
<sequence>MESDSESSLAKLDDLQLNLRKQSSDATTPTTPELESITASTPESSRTGSIAFPSIFSSSLMSLKSFTRRSTSKDLLTPTPTDEAASNGVEEQIKNKDEMKVERRNLLGMTKLSIKGLIESSLSAGHTLDSDHEPLQQFFIILEYVLRHGLKAPKNFFIQNKYFWPPLESVEKLCPDAMEITNSVRSLPGIRTHLGRGRAWLRLAVMQKKLADYFKIFIENKLILGEWYDEGALVMNDEGVVLAGHLVGLNCIDANLCMKGDDLDNQVTVIDYSMYMKDSNRNIAFQPDESEEHEETSMQKLVNQKNYLEERNRHLETISSELQRKVEHYEINNQNLETELDALKIQLETIKSDKERLQSEKVDITASHQKTLQDREKDLDTERETLRQSRAGLDEMYTQIQKQLKHETRMRMDVEKELQLQLSLKQELELAMKLLEKDIYDKQDGLITLREQLDNVKAINLDIYNKLQAKTVVEEEKNRSIEKLQKETDALANLVSKLQKQLEEANQQTNVAREQADRYNYQLDDSEKQKGVLLTNLQIEREWRQALQADVEKYQQEITMLNEKLQLMSSLKDELTQVTSERDDLRETSNEQELTINDLAGHLGKSKQDLGDLKEVHKTITTSTWEKDKQVANCMQCEKPFSISRRKHHCRSCGQIFCNTCSDNTMPLASSAKPVRVCDACHTTLLQRFSAGT</sequence>
<protein>
    <recommendedName>
        <fullName evidence="12">RUN and FYVE domain-containing protein 2</fullName>
    </recommendedName>
</protein>
<evidence type="ECO:0000256" key="7">
    <source>
        <dbReference type="SAM" id="MobiDB-lite"/>
    </source>
</evidence>
<dbReference type="Gene3D" id="3.30.40.10">
    <property type="entry name" value="Zinc/RING finger domain, C3HC4 (zinc finger)"/>
    <property type="match status" value="1"/>
</dbReference>
<comment type="caution">
    <text evidence="10">The sequence shown here is derived from an EMBL/GenBank/DDBJ whole genome shotgun (WGS) entry which is preliminary data.</text>
</comment>
<dbReference type="PANTHER" id="PTHR45956:SF6">
    <property type="entry name" value="RUN DOMAIN-CONTAINING PROTEIN"/>
    <property type="match status" value="1"/>
</dbReference>
<evidence type="ECO:0000259" key="8">
    <source>
        <dbReference type="PROSITE" id="PS50178"/>
    </source>
</evidence>
<evidence type="ECO:0000256" key="1">
    <source>
        <dbReference type="ARBA" id="ARBA00022723"/>
    </source>
</evidence>
<keyword evidence="2 5" id="KW-0863">Zinc-finger</keyword>
<name>A0ABP0EXA7_CLALP</name>
<feature type="region of interest" description="Disordered" evidence="7">
    <location>
        <begin position="1"/>
        <end position="48"/>
    </location>
</feature>
<dbReference type="InterPro" id="IPR037213">
    <property type="entry name" value="Run_dom_sf"/>
</dbReference>
<accession>A0ABP0EXA7</accession>
<evidence type="ECO:0000256" key="5">
    <source>
        <dbReference type="PROSITE-ProRule" id="PRU00091"/>
    </source>
</evidence>
<keyword evidence="3" id="KW-0862">Zinc</keyword>
<dbReference type="SMART" id="SM00064">
    <property type="entry name" value="FYVE"/>
    <property type="match status" value="1"/>
</dbReference>
<dbReference type="InterPro" id="IPR047335">
    <property type="entry name" value="RUFY1-3"/>
</dbReference>
<dbReference type="InterPro" id="IPR013083">
    <property type="entry name" value="Znf_RING/FYVE/PHD"/>
</dbReference>
<feature type="coiled-coil region" evidence="6">
    <location>
        <begin position="298"/>
        <end position="360"/>
    </location>
</feature>
<feature type="coiled-coil region" evidence="6">
    <location>
        <begin position="474"/>
        <end position="588"/>
    </location>
</feature>
<dbReference type="PANTHER" id="PTHR45956">
    <property type="entry name" value="RUN AND FYVE DOMAIN-CONTAINING PROTEIN 2-LIKE PROTEIN"/>
    <property type="match status" value="1"/>
</dbReference>
<evidence type="ECO:0000256" key="4">
    <source>
        <dbReference type="ARBA" id="ARBA00023054"/>
    </source>
</evidence>
<feature type="domain" description="RUN" evidence="9">
    <location>
        <begin position="129"/>
        <end position="261"/>
    </location>
</feature>
<dbReference type="SUPFAM" id="SSF140741">
    <property type="entry name" value="RUN domain-like"/>
    <property type="match status" value="1"/>
</dbReference>
<dbReference type="CDD" id="cd15721">
    <property type="entry name" value="FYVE_RUFY1_like"/>
    <property type="match status" value="1"/>
</dbReference>
<evidence type="ECO:0000256" key="2">
    <source>
        <dbReference type="ARBA" id="ARBA00022771"/>
    </source>
</evidence>
<dbReference type="CDD" id="cd17681">
    <property type="entry name" value="RUN_RUFY1_like"/>
    <property type="match status" value="1"/>
</dbReference>
<keyword evidence="4 6" id="KW-0175">Coiled coil</keyword>
<dbReference type="InterPro" id="IPR000306">
    <property type="entry name" value="Znf_FYVE"/>
</dbReference>
<dbReference type="Gene3D" id="1.20.58.900">
    <property type="match status" value="1"/>
</dbReference>
<dbReference type="InterPro" id="IPR004012">
    <property type="entry name" value="Run_dom"/>
</dbReference>
<dbReference type="InterPro" id="IPR017455">
    <property type="entry name" value="Znf_FYVE-rel"/>
</dbReference>
<dbReference type="Proteomes" id="UP001642483">
    <property type="component" value="Unassembled WGS sequence"/>
</dbReference>